<evidence type="ECO:0000256" key="1">
    <source>
        <dbReference type="ARBA" id="ARBA00004651"/>
    </source>
</evidence>
<evidence type="ECO:0000256" key="4">
    <source>
        <dbReference type="ARBA" id="ARBA00022519"/>
    </source>
</evidence>
<dbReference type="PANTHER" id="PTHR32196:SF21">
    <property type="entry name" value="ABC TRANSPORTER PERMEASE PROTEIN YPHD-RELATED"/>
    <property type="match status" value="1"/>
</dbReference>
<dbReference type="RefSeq" id="WP_280731411.1">
    <property type="nucleotide sequence ID" value="NZ_CP120367.1"/>
</dbReference>
<dbReference type="PANTHER" id="PTHR32196">
    <property type="entry name" value="ABC TRANSPORTER PERMEASE PROTEIN YPHD-RELATED-RELATED"/>
    <property type="match status" value="1"/>
</dbReference>
<evidence type="ECO:0000313" key="9">
    <source>
        <dbReference type="EMBL" id="WEX80692.1"/>
    </source>
</evidence>
<feature type="transmembrane region" description="Helical" evidence="8">
    <location>
        <begin position="287"/>
        <end position="306"/>
    </location>
</feature>
<evidence type="ECO:0000256" key="7">
    <source>
        <dbReference type="ARBA" id="ARBA00023136"/>
    </source>
</evidence>
<dbReference type="InterPro" id="IPR001851">
    <property type="entry name" value="ABC_transp_permease"/>
</dbReference>
<keyword evidence="6 8" id="KW-1133">Transmembrane helix</keyword>
<dbReference type="EMBL" id="CP120370">
    <property type="protein sequence ID" value="WEX80692.1"/>
    <property type="molecule type" value="Genomic_DNA"/>
</dbReference>
<feature type="transmembrane region" description="Helical" evidence="8">
    <location>
        <begin position="208"/>
        <end position="229"/>
    </location>
</feature>
<feature type="transmembrane region" description="Helical" evidence="8">
    <location>
        <begin position="92"/>
        <end position="113"/>
    </location>
</feature>
<keyword evidence="5 8" id="KW-0812">Transmembrane</keyword>
<gene>
    <name evidence="9" type="ORF">PYH38_002171</name>
</gene>
<evidence type="ECO:0000256" key="3">
    <source>
        <dbReference type="ARBA" id="ARBA00022475"/>
    </source>
</evidence>
<keyword evidence="7 8" id="KW-0472">Membrane</keyword>
<dbReference type="CDD" id="cd06579">
    <property type="entry name" value="TM_PBP1_transp_AraH_like"/>
    <property type="match status" value="1"/>
</dbReference>
<name>A0ABY8CR89_9HYPH</name>
<accession>A0ABY8CR89</accession>
<dbReference type="Pfam" id="PF02653">
    <property type="entry name" value="BPD_transp_2"/>
    <property type="match status" value="1"/>
</dbReference>
<protein>
    <submittedName>
        <fullName evidence="9">ABC transporter permease</fullName>
    </submittedName>
</protein>
<dbReference type="Proteomes" id="UP001235547">
    <property type="component" value="Chromosome 2"/>
</dbReference>
<evidence type="ECO:0000256" key="5">
    <source>
        <dbReference type="ARBA" id="ARBA00022692"/>
    </source>
</evidence>
<keyword evidence="2" id="KW-0813">Transport</keyword>
<evidence type="ECO:0000256" key="6">
    <source>
        <dbReference type="ARBA" id="ARBA00022989"/>
    </source>
</evidence>
<feature type="transmembrane region" description="Helical" evidence="8">
    <location>
        <begin position="156"/>
        <end position="177"/>
    </location>
</feature>
<evidence type="ECO:0000256" key="2">
    <source>
        <dbReference type="ARBA" id="ARBA00022448"/>
    </source>
</evidence>
<proteinExistence type="predicted"/>
<feature type="transmembrane region" description="Helical" evidence="8">
    <location>
        <begin position="118"/>
        <end position="136"/>
    </location>
</feature>
<keyword evidence="4" id="KW-0997">Cell inner membrane</keyword>
<organism evidence="9 10">
    <name type="scientific">Sinorhizobium numidicum</name>
    <dbReference type="NCBI Taxonomy" id="680248"/>
    <lineage>
        <taxon>Bacteria</taxon>
        <taxon>Pseudomonadati</taxon>
        <taxon>Pseudomonadota</taxon>
        <taxon>Alphaproteobacteria</taxon>
        <taxon>Hyphomicrobiales</taxon>
        <taxon>Rhizobiaceae</taxon>
        <taxon>Sinorhizobium/Ensifer group</taxon>
        <taxon>Sinorhizobium</taxon>
    </lineage>
</organism>
<comment type="subcellular location">
    <subcellularLocation>
        <location evidence="1">Cell membrane</location>
        <topology evidence="1">Multi-pass membrane protein</topology>
    </subcellularLocation>
</comment>
<keyword evidence="3" id="KW-1003">Cell membrane</keyword>
<keyword evidence="10" id="KW-1185">Reference proteome</keyword>
<evidence type="ECO:0000256" key="8">
    <source>
        <dbReference type="SAM" id="Phobius"/>
    </source>
</evidence>
<feature type="transmembrane region" description="Helical" evidence="8">
    <location>
        <begin position="39"/>
        <end position="62"/>
    </location>
</feature>
<evidence type="ECO:0000313" key="10">
    <source>
        <dbReference type="Proteomes" id="UP001235547"/>
    </source>
</evidence>
<reference evidence="9 10" key="1">
    <citation type="submission" date="2023-03" db="EMBL/GenBank/DDBJ databases">
        <authorList>
            <person name="Kaur S."/>
            <person name="Espinosa-Saiz D."/>
            <person name="Velazquez E."/>
            <person name="Menendez E."/>
            <person name="diCenzo G.C."/>
        </authorList>
    </citation>
    <scope>NUCLEOTIDE SEQUENCE [LARGE SCALE GENOMIC DNA]</scope>
    <source>
        <strain evidence="9 10">LMG 27395</strain>
    </source>
</reference>
<feature type="transmembrane region" description="Helical" evidence="8">
    <location>
        <begin position="263"/>
        <end position="281"/>
    </location>
</feature>
<sequence length="335" mass="35053">MKRLFFLPVTGPAIATIVVALLVMSTTDRFLTPGNLNNLALQVSIVALVAIGSTAVIIVGGIDLSPGSMIALLTMLLAMMLKFWGFGFWPAVVLALATGAAIGALNGAITAYLRIPAFITTLAGLSAYRGLAFMFNNGSPVFEASDRLEPLFYGRLAGIPLPLIYIVLFFAVAHWLMRRTRLGRSIYAVGGNAEAARLSGIKVRRIQLCAFTLAGLMAAIGAILMAARLNSGSPNYGAGLELQAIAAAVIGGASLAGGRGDMVATLFGALTVTIVQNGLNLNAVATSTQNVVIGAIIVLAVAIDMWRGELSRGFVWALGLLHSARGARQERRKAQ</sequence>